<organism evidence="1 2">
    <name type="scientific">Frankliniella fusca</name>
    <dbReference type="NCBI Taxonomy" id="407009"/>
    <lineage>
        <taxon>Eukaryota</taxon>
        <taxon>Metazoa</taxon>
        <taxon>Ecdysozoa</taxon>
        <taxon>Arthropoda</taxon>
        <taxon>Hexapoda</taxon>
        <taxon>Insecta</taxon>
        <taxon>Pterygota</taxon>
        <taxon>Neoptera</taxon>
        <taxon>Paraneoptera</taxon>
        <taxon>Thysanoptera</taxon>
        <taxon>Terebrantia</taxon>
        <taxon>Thripoidea</taxon>
        <taxon>Thripidae</taxon>
        <taxon>Frankliniella</taxon>
    </lineage>
</organism>
<dbReference type="Proteomes" id="UP001219518">
    <property type="component" value="Unassembled WGS sequence"/>
</dbReference>
<reference evidence="1" key="2">
    <citation type="journal article" date="2023" name="BMC Genomics">
        <title>Pest status, molecular evolution, and epigenetic factors derived from the genome assembly of Frankliniella fusca, a thysanopteran phytovirus vector.</title>
        <authorList>
            <person name="Catto M.A."/>
            <person name="Labadie P.E."/>
            <person name="Jacobson A.L."/>
            <person name="Kennedy G.G."/>
            <person name="Srinivasan R."/>
            <person name="Hunt B.G."/>
        </authorList>
    </citation>
    <scope>NUCLEOTIDE SEQUENCE</scope>
    <source>
        <strain evidence="1">PL_HMW_Pooled</strain>
    </source>
</reference>
<accession>A0AAE1HE15</accession>
<dbReference type="EMBL" id="JAHWGI010000979">
    <property type="protein sequence ID" value="KAK3919388.1"/>
    <property type="molecule type" value="Genomic_DNA"/>
</dbReference>
<evidence type="ECO:0000313" key="2">
    <source>
        <dbReference type="Proteomes" id="UP001219518"/>
    </source>
</evidence>
<protein>
    <submittedName>
        <fullName evidence="1">Keratin, type II cytoskeletal 7</fullName>
    </submittedName>
</protein>
<reference evidence="1" key="1">
    <citation type="submission" date="2021-07" db="EMBL/GenBank/DDBJ databases">
        <authorList>
            <person name="Catto M.A."/>
            <person name="Jacobson A."/>
            <person name="Kennedy G."/>
            <person name="Labadie P."/>
            <person name="Hunt B.G."/>
            <person name="Srinivasan R."/>
        </authorList>
    </citation>
    <scope>NUCLEOTIDE SEQUENCE</scope>
    <source>
        <strain evidence="1">PL_HMW_Pooled</strain>
        <tissue evidence="1">Head</tissue>
    </source>
</reference>
<dbReference type="AlphaFoldDB" id="A0AAE1HE15"/>
<name>A0AAE1HE15_9NEOP</name>
<sequence>AWPDRAGLFPRTAPRGRVGSWARAAGAAGAVDGAAKASVLSLSSGRRGGAGARGAGPSRAEWYGVLLPAVAAAGSLPGALPRTAARPRSRLHIEYYDPPAGSGSQARRCLLLFEFGIGSALGRGDSIGPECSTQAREGCEIFLAAGK</sequence>
<keyword evidence="2" id="KW-1185">Reference proteome</keyword>
<comment type="caution">
    <text evidence="1">The sequence shown here is derived from an EMBL/GenBank/DDBJ whole genome shotgun (WGS) entry which is preliminary data.</text>
</comment>
<proteinExistence type="predicted"/>
<gene>
    <name evidence="1" type="ORF">KUF71_008515</name>
</gene>
<evidence type="ECO:0000313" key="1">
    <source>
        <dbReference type="EMBL" id="KAK3919388.1"/>
    </source>
</evidence>
<feature type="non-terminal residue" evidence="1">
    <location>
        <position position="1"/>
    </location>
</feature>